<dbReference type="EMBL" id="QTSX02004402">
    <property type="protein sequence ID" value="KAJ9064920.1"/>
    <property type="molecule type" value="Genomic_DNA"/>
</dbReference>
<accession>A0ACC2SRF7</accession>
<protein>
    <submittedName>
        <fullName evidence="1">Uncharacterized protein</fullName>
    </submittedName>
</protein>
<name>A0ACC2SRF7_9FUNG</name>
<gene>
    <name evidence="1" type="ORF">DSO57_1025356</name>
</gene>
<proteinExistence type="predicted"/>
<sequence length="574" mass="65410">MAVNKFSCSACRKRKVRCDKSIPTCSTCHKRGIVCDYFKPTVLKVRQYSKIPKEDGSLALSASHSIPKKPFILIPSELSLGRNFTGFPKNLSFGVAQLKIQPLDPNLFLSFKHPSVGTPYEDYYPVSKVSTLFDFNPKSTMDSFHPGTMLLLARSYFRCLNIYIPIINPRLFFAYFNETNPSLPKQAVIAAVCLSGACLNSHLPGLKDITQRLTIRLGSLFTKVYRMPCIQTVQAFLIAAKIEIAQLLSPFLPNDWTSYSIAYSMACMLSLNNSCYRLKPIQQKERTRTWMALYIVGIAYFLFKGRHYYISSDNSSVPFWVRNDTASVDSSSFRIESKNLVHSFRNKTVFWGIIEALTRAKYQYMSVAEKQPKAAHSFNKIFYAKLDKIEKWALAWYLLLPPFLKASPEKDIISTPSPQNSISCELYLTFLYNLLEINRLRLEPEDPINTLSRLLDSKDQLRSEMTTSDFLQLSTLEKCVFASHLCVLTTSSTCYRGKVFQESTFKWIYAFQITLFIRQLKQNLLPPAILNLLDMDEKNMLNLMKSGASRFPIINVSIKALEGASKHHSKLACS</sequence>
<keyword evidence="2" id="KW-1185">Reference proteome</keyword>
<comment type="caution">
    <text evidence="1">The sequence shown here is derived from an EMBL/GenBank/DDBJ whole genome shotgun (WGS) entry which is preliminary data.</text>
</comment>
<dbReference type="Proteomes" id="UP001165960">
    <property type="component" value="Unassembled WGS sequence"/>
</dbReference>
<evidence type="ECO:0000313" key="1">
    <source>
        <dbReference type="EMBL" id="KAJ9064920.1"/>
    </source>
</evidence>
<evidence type="ECO:0000313" key="2">
    <source>
        <dbReference type="Proteomes" id="UP001165960"/>
    </source>
</evidence>
<organism evidence="1 2">
    <name type="scientific">Entomophthora muscae</name>
    <dbReference type="NCBI Taxonomy" id="34485"/>
    <lineage>
        <taxon>Eukaryota</taxon>
        <taxon>Fungi</taxon>
        <taxon>Fungi incertae sedis</taxon>
        <taxon>Zoopagomycota</taxon>
        <taxon>Entomophthoromycotina</taxon>
        <taxon>Entomophthoromycetes</taxon>
        <taxon>Entomophthorales</taxon>
        <taxon>Entomophthoraceae</taxon>
        <taxon>Entomophthora</taxon>
    </lineage>
</organism>
<reference evidence="1" key="1">
    <citation type="submission" date="2022-04" db="EMBL/GenBank/DDBJ databases">
        <title>Genome of the entomopathogenic fungus Entomophthora muscae.</title>
        <authorList>
            <person name="Elya C."/>
            <person name="Lovett B.R."/>
            <person name="Lee E."/>
            <person name="Macias A.M."/>
            <person name="Hajek A.E."/>
            <person name="De Bivort B.L."/>
            <person name="Kasson M.T."/>
            <person name="De Fine Licht H.H."/>
            <person name="Stajich J.E."/>
        </authorList>
    </citation>
    <scope>NUCLEOTIDE SEQUENCE</scope>
    <source>
        <strain evidence="1">Berkeley</strain>
    </source>
</reference>